<dbReference type="Pfam" id="PF00135">
    <property type="entry name" value="COesterase"/>
    <property type="match status" value="1"/>
</dbReference>
<evidence type="ECO:0000256" key="3">
    <source>
        <dbReference type="ARBA" id="ARBA00022801"/>
    </source>
</evidence>
<keyword evidence="2" id="KW-0719">Serine esterase</keyword>
<evidence type="ECO:0000313" key="6">
    <source>
        <dbReference type="Proteomes" id="UP001208570"/>
    </source>
</evidence>
<evidence type="ECO:0000313" key="5">
    <source>
        <dbReference type="EMBL" id="KAK2161584.1"/>
    </source>
</evidence>
<evidence type="ECO:0000256" key="2">
    <source>
        <dbReference type="ARBA" id="ARBA00022487"/>
    </source>
</evidence>
<dbReference type="EMBL" id="JAODUP010000114">
    <property type="protein sequence ID" value="KAK2161584.1"/>
    <property type="molecule type" value="Genomic_DNA"/>
</dbReference>
<dbReference type="GO" id="GO:0052689">
    <property type="term" value="F:carboxylic ester hydrolase activity"/>
    <property type="evidence" value="ECO:0007669"/>
    <property type="project" value="UniProtKB-KW"/>
</dbReference>
<dbReference type="InterPro" id="IPR050654">
    <property type="entry name" value="AChE-related_enzymes"/>
</dbReference>
<feature type="domain" description="Carboxylesterase type B" evidence="4">
    <location>
        <begin position="2"/>
        <end position="245"/>
    </location>
</feature>
<organism evidence="5 6">
    <name type="scientific">Paralvinella palmiformis</name>
    <dbReference type="NCBI Taxonomy" id="53620"/>
    <lineage>
        <taxon>Eukaryota</taxon>
        <taxon>Metazoa</taxon>
        <taxon>Spiralia</taxon>
        <taxon>Lophotrochozoa</taxon>
        <taxon>Annelida</taxon>
        <taxon>Polychaeta</taxon>
        <taxon>Sedentaria</taxon>
        <taxon>Canalipalpata</taxon>
        <taxon>Terebellida</taxon>
        <taxon>Terebelliformia</taxon>
        <taxon>Alvinellidae</taxon>
        <taxon>Paralvinella</taxon>
    </lineage>
</organism>
<dbReference type="InterPro" id="IPR002018">
    <property type="entry name" value="CarbesteraseB"/>
</dbReference>
<name>A0AAD9JYH2_9ANNE</name>
<evidence type="ECO:0000259" key="4">
    <source>
        <dbReference type="Pfam" id="PF00135"/>
    </source>
</evidence>
<dbReference type="Proteomes" id="UP001208570">
    <property type="component" value="Unassembled WGS sequence"/>
</dbReference>
<dbReference type="Gene3D" id="3.40.50.1820">
    <property type="entry name" value="alpha/beta hydrolase"/>
    <property type="match status" value="1"/>
</dbReference>
<proteinExistence type="inferred from homology"/>
<dbReference type="PANTHER" id="PTHR43918:SF4">
    <property type="entry name" value="CARBOXYLIC ESTER HYDROLASE"/>
    <property type="match status" value="1"/>
</dbReference>
<gene>
    <name evidence="5" type="ORF">LSH36_114g03000</name>
</gene>
<accession>A0AAD9JYH2</accession>
<sequence length="278" mass="32333">MIGFEGRDRESLIRFLGGKSAEELLSAFNDWFVPSTVDGTYLTGQPECLYKTGRIHPVDCIIGFNSSEGVGFLSDDVDTRAKAEDVIEKLIKNNFFRGHSRLIIDRIMRSVKAEYLCSENHLRDVSNFYADVNFVAPSLQQAQYHSGKGQTYIYEFDHRPFFAQSPSWVRSKHGDEILYVFGFPFLRSLPYIWPEKEQMLSKLVMKYWANFARTGNPNGQDGTLKLWPQFKPESPCYMKIDCTTSESRRIEELRPNRIYLLNHTVPRMIEENYEKSKY</sequence>
<comment type="similarity">
    <text evidence="1">Belongs to the type-B carboxylesterase/lipase family.</text>
</comment>
<reference evidence="5" key="1">
    <citation type="journal article" date="2023" name="Mol. Biol. Evol.">
        <title>Third-Generation Sequencing Reveals the Adaptive Role of the Epigenome in Three Deep-Sea Polychaetes.</title>
        <authorList>
            <person name="Perez M."/>
            <person name="Aroh O."/>
            <person name="Sun Y."/>
            <person name="Lan Y."/>
            <person name="Juniper S.K."/>
            <person name="Young C.R."/>
            <person name="Angers B."/>
            <person name="Qian P.Y."/>
        </authorList>
    </citation>
    <scope>NUCLEOTIDE SEQUENCE</scope>
    <source>
        <strain evidence="5">P08H-3</strain>
    </source>
</reference>
<keyword evidence="6" id="KW-1185">Reference proteome</keyword>
<dbReference type="InterPro" id="IPR029058">
    <property type="entry name" value="AB_hydrolase_fold"/>
</dbReference>
<evidence type="ECO:0000256" key="1">
    <source>
        <dbReference type="ARBA" id="ARBA00005964"/>
    </source>
</evidence>
<dbReference type="PANTHER" id="PTHR43918">
    <property type="entry name" value="ACETYLCHOLINESTERASE"/>
    <property type="match status" value="1"/>
</dbReference>
<protein>
    <recommendedName>
        <fullName evidence="4">Carboxylesterase type B domain-containing protein</fullName>
    </recommendedName>
</protein>
<dbReference type="AlphaFoldDB" id="A0AAD9JYH2"/>
<comment type="caution">
    <text evidence="5">The sequence shown here is derived from an EMBL/GenBank/DDBJ whole genome shotgun (WGS) entry which is preliminary data.</text>
</comment>
<keyword evidence="3" id="KW-0378">Hydrolase</keyword>
<dbReference type="SUPFAM" id="SSF53474">
    <property type="entry name" value="alpha/beta-Hydrolases"/>
    <property type="match status" value="1"/>
</dbReference>